<dbReference type="InterPro" id="IPR029063">
    <property type="entry name" value="SAM-dependent_MTases_sf"/>
</dbReference>
<dbReference type="InterPro" id="IPR006342">
    <property type="entry name" value="FkbM_mtfrase"/>
</dbReference>
<evidence type="ECO:0000259" key="1">
    <source>
        <dbReference type="Pfam" id="PF05050"/>
    </source>
</evidence>
<dbReference type="PANTHER" id="PTHR34203">
    <property type="entry name" value="METHYLTRANSFERASE, FKBM FAMILY PROTEIN"/>
    <property type="match status" value="1"/>
</dbReference>
<protein>
    <recommendedName>
        <fullName evidence="1">Methyltransferase FkbM domain-containing protein</fullName>
    </recommendedName>
</protein>
<dbReference type="RefSeq" id="WP_133221649.1">
    <property type="nucleotide sequence ID" value="NZ_NRSG01000130.1"/>
</dbReference>
<proteinExistence type="predicted"/>
<evidence type="ECO:0000313" key="2">
    <source>
        <dbReference type="EMBL" id="MBK1659879.1"/>
    </source>
</evidence>
<comment type="caution">
    <text evidence="2">The sequence shown here is derived from an EMBL/GenBank/DDBJ whole genome shotgun (WGS) entry which is preliminary data.</text>
</comment>
<dbReference type="SUPFAM" id="SSF53335">
    <property type="entry name" value="S-adenosyl-L-methionine-dependent methyltransferases"/>
    <property type="match status" value="1"/>
</dbReference>
<gene>
    <name evidence="2" type="ORF">CKO45_16735</name>
</gene>
<dbReference type="InterPro" id="IPR052514">
    <property type="entry name" value="SAM-dependent_MTase"/>
</dbReference>
<organism evidence="2 3">
    <name type="scientific">Paracraurococcus ruber</name>
    <dbReference type="NCBI Taxonomy" id="77675"/>
    <lineage>
        <taxon>Bacteria</taxon>
        <taxon>Pseudomonadati</taxon>
        <taxon>Pseudomonadota</taxon>
        <taxon>Alphaproteobacteria</taxon>
        <taxon>Acetobacterales</taxon>
        <taxon>Roseomonadaceae</taxon>
        <taxon>Paracraurococcus</taxon>
    </lineage>
</organism>
<dbReference type="Pfam" id="PF05050">
    <property type="entry name" value="Methyltransf_21"/>
    <property type="match status" value="1"/>
</dbReference>
<dbReference type="NCBIfam" id="TIGR01444">
    <property type="entry name" value="fkbM_fam"/>
    <property type="match status" value="1"/>
</dbReference>
<accession>A0ABS1CZB0</accession>
<feature type="domain" description="Methyltransferase FkbM" evidence="1">
    <location>
        <begin position="54"/>
        <end position="219"/>
    </location>
</feature>
<dbReference type="Gene3D" id="3.40.50.150">
    <property type="entry name" value="Vaccinia Virus protein VP39"/>
    <property type="match status" value="1"/>
</dbReference>
<dbReference type="PANTHER" id="PTHR34203:SF15">
    <property type="entry name" value="SLL1173 PROTEIN"/>
    <property type="match status" value="1"/>
</dbReference>
<name>A0ABS1CZB0_9PROT</name>
<evidence type="ECO:0000313" key="3">
    <source>
        <dbReference type="Proteomes" id="UP000697995"/>
    </source>
</evidence>
<dbReference type="EMBL" id="NRSG01000130">
    <property type="protein sequence ID" value="MBK1659879.1"/>
    <property type="molecule type" value="Genomic_DNA"/>
</dbReference>
<dbReference type="Proteomes" id="UP000697995">
    <property type="component" value="Unassembled WGS sequence"/>
</dbReference>
<keyword evidence="3" id="KW-1185">Reference proteome</keyword>
<reference evidence="2 3" key="1">
    <citation type="journal article" date="2020" name="Microorganisms">
        <title>Osmotic Adaptation and Compatible Solute Biosynthesis of Phototrophic Bacteria as Revealed from Genome Analyses.</title>
        <authorList>
            <person name="Imhoff J.F."/>
            <person name="Rahn T."/>
            <person name="Kunzel S."/>
            <person name="Keller A."/>
            <person name="Neulinger S.C."/>
        </authorList>
    </citation>
    <scope>NUCLEOTIDE SEQUENCE [LARGE SCALE GENOMIC DNA]</scope>
    <source>
        <strain evidence="2 3">DSM 15382</strain>
    </source>
</reference>
<sequence>MSWMTSDIALRVRSVARALGLTSLVMSGLRRLGYEVVLRGVVRRVIRPGDCVWDVGANRGLYTRMFGEKVGPDGTVVAFEPVPHTAERLRAAVADLPRVRTLPLALSDSSGDLAADLGDHPDAETARIFSAHAGEGDVMFRAERGDDLVREGIVPRPQIVKIDVEGHELEVLQGMEEVLSNPSLRHLFIEVHFAILGMTDRQDVPTTIVRLLEAKGYRLRWVDQSHVWAARA</sequence>